<protein>
    <recommendedName>
        <fullName evidence="3">Phage tail assembly chaperone protein</fullName>
    </recommendedName>
</protein>
<name>A0A6J5NPB1_9CAUD</name>
<evidence type="ECO:0000313" key="2">
    <source>
        <dbReference type="EMBL" id="CAB4160602.1"/>
    </source>
</evidence>
<feature type="region of interest" description="Disordered" evidence="1">
    <location>
        <begin position="61"/>
        <end position="89"/>
    </location>
</feature>
<evidence type="ECO:0000256" key="1">
    <source>
        <dbReference type="SAM" id="MobiDB-lite"/>
    </source>
</evidence>
<proteinExistence type="predicted"/>
<feature type="compositionally biased region" description="Polar residues" evidence="1">
    <location>
        <begin position="77"/>
        <end position="89"/>
    </location>
</feature>
<evidence type="ECO:0008006" key="3">
    <source>
        <dbReference type="Google" id="ProtNLM"/>
    </source>
</evidence>
<organism evidence="2">
    <name type="scientific">uncultured Caudovirales phage</name>
    <dbReference type="NCBI Taxonomy" id="2100421"/>
    <lineage>
        <taxon>Viruses</taxon>
        <taxon>Duplodnaviria</taxon>
        <taxon>Heunggongvirae</taxon>
        <taxon>Uroviricota</taxon>
        <taxon>Caudoviricetes</taxon>
        <taxon>Peduoviridae</taxon>
        <taxon>Maltschvirus</taxon>
        <taxon>Maltschvirus maltsch</taxon>
    </lineage>
</organism>
<gene>
    <name evidence="2" type="ORF">UFOVP729_4</name>
</gene>
<reference evidence="2" key="1">
    <citation type="submission" date="2020-04" db="EMBL/GenBank/DDBJ databases">
        <authorList>
            <person name="Chiriac C."/>
            <person name="Salcher M."/>
            <person name="Ghai R."/>
            <person name="Kavagutti S V."/>
        </authorList>
    </citation>
    <scope>NUCLEOTIDE SEQUENCE</scope>
</reference>
<dbReference type="EMBL" id="LR796700">
    <property type="protein sequence ID" value="CAB4160602.1"/>
    <property type="molecule type" value="Genomic_DNA"/>
</dbReference>
<sequence length="89" mass="9687">MKYTAVTDPRWNKEHTAIECVVTFDEIGTVPFGAVPNDNYAHGREIYARCIAGEFGPIAEYVPAPDEGPQPIPEPAESNQPTVEGAQTL</sequence>
<accession>A0A6J5NPB1</accession>